<feature type="transmembrane region" description="Helical" evidence="1">
    <location>
        <begin position="213"/>
        <end position="234"/>
    </location>
</feature>
<accession>A0A0Z8SCX6</accession>
<organism evidence="2 3">
    <name type="scientific">Streptococcus suis</name>
    <dbReference type="NCBI Taxonomy" id="1307"/>
    <lineage>
        <taxon>Bacteria</taxon>
        <taxon>Bacillati</taxon>
        <taxon>Bacillota</taxon>
        <taxon>Bacilli</taxon>
        <taxon>Lactobacillales</taxon>
        <taxon>Streptococcaceae</taxon>
        <taxon>Streptococcus</taxon>
    </lineage>
</organism>
<dbReference type="Proteomes" id="UP000075182">
    <property type="component" value="Unassembled WGS sequence"/>
</dbReference>
<protein>
    <submittedName>
        <fullName evidence="2">Uncharacterized protein conserved in bacteria</fullName>
    </submittedName>
</protein>
<dbReference type="Pfam" id="PF12730">
    <property type="entry name" value="ABC2_membrane_4"/>
    <property type="match status" value="1"/>
</dbReference>
<reference evidence="2 3" key="1">
    <citation type="submission" date="2016-02" db="EMBL/GenBank/DDBJ databases">
        <authorList>
            <consortium name="Pathogen Informatics"/>
        </authorList>
    </citation>
    <scope>NUCLEOTIDE SEQUENCE [LARGE SCALE GENOMIC DNA]</scope>
    <source>
        <strain evidence="2 3">SS999</strain>
    </source>
</reference>
<feature type="transmembrane region" description="Helical" evidence="1">
    <location>
        <begin position="57"/>
        <end position="80"/>
    </location>
</feature>
<feature type="transmembrane region" description="Helical" evidence="1">
    <location>
        <begin position="107"/>
        <end position="128"/>
    </location>
</feature>
<sequence length="240" mass="27558">MLAIIKSEFKKNKHNTQVYLSLAMLVAVQIILMTIVIKSFHLSGFGELDTTDFRRRLLCFAGFSYLFTIFAGAIIGYHFISKEYLNNTWELLILGIKNKSKVICSKFMTAMIFYLFYQVLAITGFTMITKTYFKNEIEWSFFFVVLMATVTCNLLFYVLQLSAHFLIPNAMTALTFSLLLVIIPIFLGKSMLFTEIIPLMSISYIVTSMEFSISHFILLACWTIIVSSLTIIGVSKYFRL</sequence>
<dbReference type="RefSeq" id="WP_029174735.1">
    <property type="nucleotide sequence ID" value="NZ_CEED01000003.1"/>
</dbReference>
<evidence type="ECO:0000256" key="1">
    <source>
        <dbReference type="SAM" id="Phobius"/>
    </source>
</evidence>
<keyword evidence="1" id="KW-1133">Transmembrane helix</keyword>
<feature type="transmembrane region" description="Helical" evidence="1">
    <location>
        <begin position="165"/>
        <end position="183"/>
    </location>
</feature>
<feature type="transmembrane region" description="Helical" evidence="1">
    <location>
        <begin position="140"/>
        <end position="159"/>
    </location>
</feature>
<dbReference type="AlphaFoldDB" id="A0A0Z8SCX6"/>
<evidence type="ECO:0000313" key="2">
    <source>
        <dbReference type="EMBL" id="CYX69929.1"/>
    </source>
</evidence>
<proteinExistence type="predicted"/>
<name>A0A0Z8SCX6_STRSU</name>
<gene>
    <name evidence="2" type="ORF">ERS132536_01199</name>
</gene>
<dbReference type="EMBL" id="FIMD01000008">
    <property type="protein sequence ID" value="CYX69929.1"/>
    <property type="molecule type" value="Genomic_DNA"/>
</dbReference>
<keyword evidence="1" id="KW-0812">Transmembrane</keyword>
<feature type="transmembrane region" description="Helical" evidence="1">
    <location>
        <begin position="18"/>
        <end position="37"/>
    </location>
</feature>
<keyword evidence="1" id="KW-0472">Membrane</keyword>
<evidence type="ECO:0000313" key="3">
    <source>
        <dbReference type="Proteomes" id="UP000075182"/>
    </source>
</evidence>